<evidence type="ECO:0000256" key="3">
    <source>
        <dbReference type="ARBA" id="ARBA00022475"/>
    </source>
</evidence>
<keyword evidence="4 7" id="KW-0812">Transmembrane</keyword>
<feature type="transmembrane region" description="Helical" evidence="7">
    <location>
        <begin position="399"/>
        <end position="420"/>
    </location>
</feature>
<comment type="subcellular location">
    <subcellularLocation>
        <location evidence="1">Cell membrane</location>
        <topology evidence="1">Multi-pass membrane protein</topology>
    </subcellularLocation>
</comment>
<feature type="transmembrane region" description="Helical" evidence="7">
    <location>
        <begin position="172"/>
        <end position="198"/>
    </location>
</feature>
<dbReference type="GO" id="GO:0042910">
    <property type="term" value="F:xenobiotic transmembrane transporter activity"/>
    <property type="evidence" value="ECO:0007669"/>
    <property type="project" value="InterPro"/>
</dbReference>
<dbReference type="Proteomes" id="UP000824118">
    <property type="component" value="Unassembled WGS sequence"/>
</dbReference>
<evidence type="ECO:0000256" key="5">
    <source>
        <dbReference type="ARBA" id="ARBA00022989"/>
    </source>
</evidence>
<evidence type="ECO:0000256" key="6">
    <source>
        <dbReference type="ARBA" id="ARBA00023136"/>
    </source>
</evidence>
<feature type="transmembrane region" description="Helical" evidence="7">
    <location>
        <begin position="139"/>
        <end position="160"/>
    </location>
</feature>
<feature type="transmembrane region" description="Helical" evidence="7">
    <location>
        <begin position="294"/>
        <end position="314"/>
    </location>
</feature>
<evidence type="ECO:0000256" key="2">
    <source>
        <dbReference type="ARBA" id="ARBA00022448"/>
    </source>
</evidence>
<feature type="transmembrane region" description="Helical" evidence="7">
    <location>
        <begin position="248"/>
        <end position="274"/>
    </location>
</feature>
<feature type="transmembrane region" description="Helical" evidence="7">
    <location>
        <begin position="326"/>
        <end position="347"/>
    </location>
</feature>
<dbReference type="PANTHER" id="PTHR43549:SF2">
    <property type="entry name" value="MULTIDRUG RESISTANCE PROTEIN NORM-RELATED"/>
    <property type="match status" value="1"/>
</dbReference>
<dbReference type="AlphaFoldDB" id="A0A9D1LZQ5"/>
<gene>
    <name evidence="8" type="ORF">IAD22_08250</name>
</gene>
<dbReference type="InterPro" id="IPR048279">
    <property type="entry name" value="MdtK-like"/>
</dbReference>
<dbReference type="PIRSF" id="PIRSF006603">
    <property type="entry name" value="DinF"/>
    <property type="match status" value="1"/>
</dbReference>
<keyword evidence="2" id="KW-0813">Transport</keyword>
<dbReference type="InterPro" id="IPR002528">
    <property type="entry name" value="MATE_fam"/>
</dbReference>
<dbReference type="NCBIfam" id="TIGR00797">
    <property type="entry name" value="matE"/>
    <property type="match status" value="1"/>
</dbReference>
<feature type="transmembrane region" description="Helical" evidence="7">
    <location>
        <begin position="64"/>
        <end position="85"/>
    </location>
</feature>
<feature type="transmembrane region" description="Helical" evidence="7">
    <location>
        <begin position="204"/>
        <end position="227"/>
    </location>
</feature>
<name>A0A9D1LZQ5_9FIRM</name>
<evidence type="ECO:0000256" key="1">
    <source>
        <dbReference type="ARBA" id="ARBA00004651"/>
    </source>
</evidence>
<evidence type="ECO:0000313" key="8">
    <source>
        <dbReference type="EMBL" id="HIU50986.1"/>
    </source>
</evidence>
<keyword evidence="3" id="KW-1003">Cell membrane</keyword>
<dbReference type="GO" id="GO:0005886">
    <property type="term" value="C:plasma membrane"/>
    <property type="evidence" value="ECO:0007669"/>
    <property type="project" value="UniProtKB-SubCell"/>
</dbReference>
<feature type="transmembrane region" description="Helical" evidence="7">
    <location>
        <begin position="21"/>
        <end position="44"/>
    </location>
</feature>
<dbReference type="GO" id="GO:0015297">
    <property type="term" value="F:antiporter activity"/>
    <property type="evidence" value="ECO:0007669"/>
    <property type="project" value="InterPro"/>
</dbReference>
<evidence type="ECO:0000313" key="9">
    <source>
        <dbReference type="Proteomes" id="UP000824118"/>
    </source>
</evidence>
<dbReference type="EMBL" id="DVNG01000122">
    <property type="protein sequence ID" value="HIU50986.1"/>
    <property type="molecule type" value="Genomic_DNA"/>
</dbReference>
<dbReference type="PANTHER" id="PTHR43549">
    <property type="entry name" value="MULTIDRUG RESISTANCE PROTEIN YPNP-RELATED"/>
    <property type="match status" value="1"/>
</dbReference>
<protein>
    <submittedName>
        <fullName evidence="8">MATE family efflux transporter</fullName>
    </submittedName>
</protein>
<feature type="transmembrane region" description="Helical" evidence="7">
    <location>
        <begin position="367"/>
        <end position="387"/>
    </location>
</feature>
<feature type="transmembrane region" description="Helical" evidence="7">
    <location>
        <begin position="426"/>
        <end position="445"/>
    </location>
</feature>
<keyword evidence="5 7" id="KW-1133">Transmembrane helix</keyword>
<feature type="transmembrane region" description="Helical" evidence="7">
    <location>
        <begin position="105"/>
        <end position="127"/>
    </location>
</feature>
<reference evidence="8" key="2">
    <citation type="journal article" date="2021" name="PeerJ">
        <title>Extensive microbial diversity within the chicken gut microbiome revealed by metagenomics and culture.</title>
        <authorList>
            <person name="Gilroy R."/>
            <person name="Ravi A."/>
            <person name="Getino M."/>
            <person name="Pursley I."/>
            <person name="Horton D.L."/>
            <person name="Alikhan N.F."/>
            <person name="Baker D."/>
            <person name="Gharbi K."/>
            <person name="Hall N."/>
            <person name="Watson M."/>
            <person name="Adriaenssens E.M."/>
            <person name="Foster-Nyarko E."/>
            <person name="Jarju S."/>
            <person name="Secka A."/>
            <person name="Antonio M."/>
            <person name="Oren A."/>
            <person name="Chaudhuri R.R."/>
            <person name="La Ragione R."/>
            <person name="Hildebrand F."/>
            <person name="Pallen M.J."/>
        </authorList>
    </citation>
    <scope>NUCLEOTIDE SEQUENCE</scope>
    <source>
        <strain evidence="8">ChiGjej1B1-1684</strain>
    </source>
</reference>
<sequence>MSQNIKKKSISADKMGSTPMLRLILSMSLPTMFSMIIQAMYNIVDSVFVSSLGQDALTALSLAYPLQLMTISVAVGTGVGINSFISRRLGEKNQELANNGAANGIFISIISWLVFLLVGIFLTVPFFKLFNPTPGVMKYGVDYTSIILIFSVGVMVEIAIEKVLQATGNMIFPMIFQLIGAVTNIVLDPLFIFGIGPFPRMEVAGAAIATVIGQILAMLFAIYIFFFKKHAVQVHVRNFKPSLKIIKNIYAVGFPSIIMQSISSVLVVGLNAILMGFSEAAVSVHGIYYKMQSFVFMPVFGLNQGLMPIMGYNFGAKNKDRLHSAIRYGCIIAAFIMLCGTVIFWVFPAQILSLFNANDDILNMGIMAMRFISLSFLPAAIDIIFSTTFQAVGKGFSSMILSLLRQLVFILPAALVLSNFGVNAVWFAYPIAEVGALIVAIFLYTRINKKVFSKLQPGVPIAEV</sequence>
<accession>A0A9D1LZQ5</accession>
<reference evidence="8" key="1">
    <citation type="submission" date="2020-10" db="EMBL/GenBank/DDBJ databases">
        <authorList>
            <person name="Gilroy R."/>
        </authorList>
    </citation>
    <scope>NUCLEOTIDE SEQUENCE</scope>
    <source>
        <strain evidence="8">ChiGjej1B1-1684</strain>
    </source>
</reference>
<organism evidence="8 9">
    <name type="scientific">Candidatus Limousia pullorum</name>
    <dbReference type="NCBI Taxonomy" id="2840860"/>
    <lineage>
        <taxon>Bacteria</taxon>
        <taxon>Bacillati</taxon>
        <taxon>Bacillota</taxon>
        <taxon>Clostridia</taxon>
        <taxon>Eubacteriales</taxon>
        <taxon>Oscillospiraceae</taxon>
        <taxon>Oscillospiraceae incertae sedis</taxon>
        <taxon>Candidatus Limousia</taxon>
    </lineage>
</organism>
<dbReference type="InterPro" id="IPR052031">
    <property type="entry name" value="Membrane_Transporter-Flippase"/>
</dbReference>
<evidence type="ECO:0000256" key="4">
    <source>
        <dbReference type="ARBA" id="ARBA00022692"/>
    </source>
</evidence>
<proteinExistence type="predicted"/>
<dbReference type="CDD" id="cd13144">
    <property type="entry name" value="MATE_like_4"/>
    <property type="match status" value="1"/>
</dbReference>
<dbReference type="Pfam" id="PF01554">
    <property type="entry name" value="MatE"/>
    <property type="match status" value="2"/>
</dbReference>
<evidence type="ECO:0000256" key="7">
    <source>
        <dbReference type="SAM" id="Phobius"/>
    </source>
</evidence>
<keyword evidence="6 7" id="KW-0472">Membrane</keyword>
<comment type="caution">
    <text evidence="8">The sequence shown here is derived from an EMBL/GenBank/DDBJ whole genome shotgun (WGS) entry which is preliminary data.</text>
</comment>